<feature type="domain" description="RNA 3'-terminal phosphate cyclase insert" evidence="6">
    <location>
        <begin position="202"/>
        <end position="302"/>
    </location>
</feature>
<sequence>MPSTTTPNLVRFTGHNYFRQRITLSILSGKAVRIDGIRPDDQNPGLRDFEASFLRLVEKVTNGSIIEISYTGTSVLVKPGIISGGPVTHECPLSRSIGYFLEPLVAIAPFSKKPLSLTLKGITSDEKDLSVRGYNTHSHSPAPHSLRHLGWCRAQGLFCPSIFLPLILTRAQIKKRGAAPLGGGEIEFICPVVKQLKTLNFVDPGKIIRIRGIAHAVRVSSDKCPRMIDSCREVLNRYINDIYLVADVYRKDDSGKSPGFGMSLLATSTTGALHCSEVIGGAGALPNDIGHAASRSLLSEIRRGGCVDRHHQWLVLLLMVLGSEDVGKCRMGELTVKSVQFLRDVKQFFGTSFKIVPAPDSDSELMLSCFGTGYINSNKAVS</sequence>
<dbReference type="InterPro" id="IPR036553">
    <property type="entry name" value="RPTC_insert"/>
</dbReference>
<evidence type="ECO:0000256" key="1">
    <source>
        <dbReference type="ARBA" id="ARBA00004604"/>
    </source>
</evidence>
<accession>A0A8H3A1N8</accession>
<organism evidence="7 8">
    <name type="scientific">Rhizoctonia solani</name>
    <dbReference type="NCBI Taxonomy" id="456999"/>
    <lineage>
        <taxon>Eukaryota</taxon>
        <taxon>Fungi</taxon>
        <taxon>Dikarya</taxon>
        <taxon>Basidiomycota</taxon>
        <taxon>Agaricomycotina</taxon>
        <taxon>Agaricomycetes</taxon>
        <taxon>Cantharellales</taxon>
        <taxon>Ceratobasidiaceae</taxon>
        <taxon>Rhizoctonia</taxon>
    </lineage>
</organism>
<dbReference type="PANTHER" id="PTHR11096:SF1">
    <property type="entry name" value="RNA 3'-TERMINAL PHOSPHATE CYCLASE-LIKE PROTEIN"/>
    <property type="match status" value="1"/>
</dbReference>
<dbReference type="Proteomes" id="UP000663840">
    <property type="component" value="Unassembled WGS sequence"/>
</dbReference>
<dbReference type="InterPro" id="IPR013792">
    <property type="entry name" value="RNA3'P_cycl/enolpyr_Trfase_a/b"/>
</dbReference>
<dbReference type="InterPro" id="IPR013791">
    <property type="entry name" value="RNA3'-term_phos_cycl_insert"/>
</dbReference>
<dbReference type="Gene3D" id="3.65.10.20">
    <property type="entry name" value="RNA 3'-terminal phosphate cyclase domain"/>
    <property type="match status" value="1"/>
</dbReference>
<evidence type="ECO:0008006" key="9">
    <source>
        <dbReference type="Google" id="ProtNLM"/>
    </source>
</evidence>
<dbReference type="EMBL" id="CAJMWR010000220">
    <property type="protein sequence ID" value="CAE6357346.1"/>
    <property type="molecule type" value="Genomic_DNA"/>
</dbReference>
<comment type="similarity">
    <text evidence="2">Belongs to the RNA 3'-terminal cyclase family. Type 2 subfamily.</text>
</comment>
<feature type="domain" description="RNA 3'-terminal phosphate cyclase" evidence="5">
    <location>
        <begin position="11"/>
        <end position="355"/>
    </location>
</feature>
<dbReference type="InterPro" id="IPR020719">
    <property type="entry name" value="RNA3'_term_phos_cycl-like_CS"/>
</dbReference>
<evidence type="ECO:0000313" key="8">
    <source>
        <dbReference type="Proteomes" id="UP000663840"/>
    </source>
</evidence>
<evidence type="ECO:0000256" key="3">
    <source>
        <dbReference type="ARBA" id="ARBA00022517"/>
    </source>
</evidence>
<dbReference type="Pfam" id="PF05189">
    <property type="entry name" value="RTC_insert"/>
    <property type="match status" value="1"/>
</dbReference>
<protein>
    <recommendedName>
        <fullName evidence="9">RNA 3'-terminal phosphate cyclase-like protein</fullName>
    </recommendedName>
</protein>
<dbReference type="InterPro" id="IPR000228">
    <property type="entry name" value="RNA3'_term_phos_cyc"/>
</dbReference>
<proteinExistence type="inferred from homology"/>
<dbReference type="SUPFAM" id="SSF55205">
    <property type="entry name" value="EPT/RTPC-like"/>
    <property type="match status" value="1"/>
</dbReference>
<evidence type="ECO:0000313" key="7">
    <source>
        <dbReference type="EMBL" id="CAE6357346.1"/>
    </source>
</evidence>
<dbReference type="AlphaFoldDB" id="A0A8H3A1N8"/>
<comment type="caution">
    <text evidence="7">The sequence shown here is derived from an EMBL/GenBank/DDBJ whole genome shotgun (WGS) entry which is preliminary data.</text>
</comment>
<dbReference type="InterPro" id="IPR016443">
    <property type="entry name" value="RNA3'_term_phos_cyc_type_2"/>
</dbReference>
<dbReference type="Pfam" id="PF01137">
    <property type="entry name" value="RTC"/>
    <property type="match status" value="1"/>
</dbReference>
<dbReference type="PANTHER" id="PTHR11096">
    <property type="entry name" value="RNA 3' TERMINAL PHOSPHATE CYCLASE"/>
    <property type="match status" value="1"/>
</dbReference>
<evidence type="ECO:0000259" key="5">
    <source>
        <dbReference type="Pfam" id="PF01137"/>
    </source>
</evidence>
<dbReference type="GO" id="GO:0000479">
    <property type="term" value="P:endonucleolytic cleavage of tricistronic rRNA transcript (SSU-rRNA, 5.8S rRNA, LSU-rRNA)"/>
    <property type="evidence" value="ECO:0007669"/>
    <property type="project" value="TreeGrafter"/>
</dbReference>
<evidence type="ECO:0000259" key="6">
    <source>
        <dbReference type="Pfam" id="PF05189"/>
    </source>
</evidence>
<keyword evidence="3" id="KW-0690">Ribosome biogenesis</keyword>
<comment type="subcellular location">
    <subcellularLocation>
        <location evidence="1">Nucleus</location>
        <location evidence="1">Nucleolus</location>
    </subcellularLocation>
</comment>
<dbReference type="InterPro" id="IPR023797">
    <property type="entry name" value="RNA3'_phos_cyclase_dom"/>
</dbReference>
<dbReference type="Gene3D" id="3.30.360.20">
    <property type="entry name" value="RNA 3'-terminal phosphate cyclase, insert domain"/>
    <property type="match status" value="1"/>
</dbReference>
<reference evidence="7" key="1">
    <citation type="submission" date="2021-01" db="EMBL/GenBank/DDBJ databases">
        <authorList>
            <person name="Kaushik A."/>
        </authorList>
    </citation>
    <scope>NUCLEOTIDE SEQUENCE</scope>
    <source>
        <strain evidence="7">AG1-1A</strain>
    </source>
</reference>
<name>A0A8H3A1N8_9AGAM</name>
<dbReference type="GO" id="GO:0005730">
    <property type="term" value="C:nucleolus"/>
    <property type="evidence" value="ECO:0007669"/>
    <property type="project" value="UniProtKB-SubCell"/>
</dbReference>
<keyword evidence="4" id="KW-0539">Nucleus</keyword>
<dbReference type="NCBIfam" id="TIGR03400">
    <property type="entry name" value="18S_RNA_Rcl1p"/>
    <property type="match status" value="1"/>
</dbReference>
<gene>
    <name evidence="7" type="ORF">RDB_LOCUS11447</name>
</gene>
<dbReference type="GO" id="GO:0004521">
    <property type="term" value="F:RNA endonuclease activity"/>
    <property type="evidence" value="ECO:0007669"/>
    <property type="project" value="TreeGrafter"/>
</dbReference>
<dbReference type="InterPro" id="IPR037136">
    <property type="entry name" value="RNA3'_phos_cyclase_dom_sf"/>
</dbReference>
<evidence type="ECO:0000256" key="4">
    <source>
        <dbReference type="ARBA" id="ARBA00023242"/>
    </source>
</evidence>
<evidence type="ECO:0000256" key="2">
    <source>
        <dbReference type="ARBA" id="ARBA00007089"/>
    </source>
</evidence>
<dbReference type="PROSITE" id="PS01287">
    <property type="entry name" value="RTC"/>
    <property type="match status" value="1"/>
</dbReference>